<organism evidence="2">
    <name type="scientific">Anguilla anguilla</name>
    <name type="common">European freshwater eel</name>
    <name type="synonym">Muraena anguilla</name>
    <dbReference type="NCBI Taxonomy" id="7936"/>
    <lineage>
        <taxon>Eukaryota</taxon>
        <taxon>Metazoa</taxon>
        <taxon>Chordata</taxon>
        <taxon>Craniata</taxon>
        <taxon>Vertebrata</taxon>
        <taxon>Euteleostomi</taxon>
        <taxon>Actinopterygii</taxon>
        <taxon>Neopterygii</taxon>
        <taxon>Teleostei</taxon>
        <taxon>Anguilliformes</taxon>
        <taxon>Anguillidae</taxon>
        <taxon>Anguilla</taxon>
    </lineage>
</organism>
<proteinExistence type="predicted"/>
<feature type="region of interest" description="Disordered" evidence="1">
    <location>
        <begin position="15"/>
        <end position="36"/>
    </location>
</feature>
<protein>
    <submittedName>
        <fullName evidence="2">Uncharacterized protein</fullName>
    </submittedName>
</protein>
<dbReference type="AlphaFoldDB" id="A0A0E9TLP0"/>
<accession>A0A0E9TLP0</accession>
<name>A0A0E9TLP0_ANGAN</name>
<evidence type="ECO:0000256" key="1">
    <source>
        <dbReference type="SAM" id="MobiDB-lite"/>
    </source>
</evidence>
<feature type="compositionally biased region" description="Basic and acidic residues" evidence="1">
    <location>
        <begin position="15"/>
        <end position="27"/>
    </location>
</feature>
<dbReference type="EMBL" id="GBXM01053968">
    <property type="protein sequence ID" value="JAH54609.1"/>
    <property type="molecule type" value="Transcribed_RNA"/>
</dbReference>
<reference evidence="2" key="2">
    <citation type="journal article" date="2015" name="Fish Shellfish Immunol.">
        <title>Early steps in the European eel (Anguilla anguilla)-Vibrio vulnificus interaction in the gills: Role of the RtxA13 toxin.</title>
        <authorList>
            <person name="Callol A."/>
            <person name="Pajuelo D."/>
            <person name="Ebbesson L."/>
            <person name="Teles M."/>
            <person name="MacKenzie S."/>
            <person name="Amaro C."/>
        </authorList>
    </citation>
    <scope>NUCLEOTIDE SEQUENCE</scope>
</reference>
<sequence length="36" mass="3946">MSAISSLILPELKAEPMPKAEAREDFQIGRSTTHCS</sequence>
<evidence type="ECO:0000313" key="2">
    <source>
        <dbReference type="EMBL" id="JAH54609.1"/>
    </source>
</evidence>
<reference evidence="2" key="1">
    <citation type="submission" date="2014-11" db="EMBL/GenBank/DDBJ databases">
        <authorList>
            <person name="Amaro Gonzalez C."/>
        </authorList>
    </citation>
    <scope>NUCLEOTIDE SEQUENCE</scope>
</reference>